<gene>
    <name evidence="2" type="ORF">KsCSTR_05710</name>
    <name evidence="1" type="ORF">kustd1924</name>
</gene>
<protein>
    <submittedName>
        <fullName evidence="1">Uncharacterized protein</fullName>
    </submittedName>
</protein>
<accession>Q1Q004</accession>
<organism evidence="1">
    <name type="scientific">Kuenenia stuttgartiensis</name>
    <dbReference type="NCBI Taxonomy" id="174633"/>
    <lineage>
        <taxon>Bacteria</taxon>
        <taxon>Pseudomonadati</taxon>
        <taxon>Planctomycetota</taxon>
        <taxon>Candidatus Brocadiia</taxon>
        <taxon>Candidatus Brocadiales</taxon>
        <taxon>Candidatus Brocadiaceae</taxon>
        <taxon>Candidatus Kuenenia</taxon>
    </lineage>
</organism>
<evidence type="ECO:0000313" key="3">
    <source>
        <dbReference type="Proteomes" id="UP000501926"/>
    </source>
</evidence>
<reference evidence="1" key="1">
    <citation type="journal article" date="2006" name="Nature">
        <title>Deciphering the evolution and metabolism of an anammox bacterium from a community genome.</title>
        <authorList>
            <person name="Strous M."/>
            <person name="Pelletier E."/>
            <person name="Mangenot S."/>
            <person name="Rattei T."/>
            <person name="Lehner A."/>
            <person name="Taylor M.W."/>
            <person name="Horn M."/>
            <person name="Daims H."/>
            <person name="Bartol-Mavel D."/>
            <person name="Wincker P."/>
            <person name="Barbe V."/>
            <person name="Fonknechten N."/>
            <person name="Vallenet D."/>
            <person name="Segurens B."/>
            <person name="Schenowitz-Truong C."/>
            <person name="Medigue C."/>
            <person name="Collingro A."/>
            <person name="Snel B."/>
            <person name="Dutilh B.E."/>
            <person name="OpDenCamp H.J.M."/>
            <person name="vanDerDrift C."/>
            <person name="Cirpus I."/>
            <person name="vanDePas-Schoonen K.T."/>
            <person name="Harhangi H.R."/>
            <person name="vanNiftrik L."/>
            <person name="Schmid M."/>
            <person name="Keltjens J."/>
            <person name="vanDeVossenberg J."/>
            <person name="Kartal B."/>
            <person name="Meier H."/>
            <person name="Frishman D."/>
            <person name="Huynen M.A."/>
            <person name="Mewes H."/>
            <person name="Weissenbach J."/>
            <person name="Jetten M.S.M."/>
            <person name="Wagner M."/>
            <person name="LePaslier D."/>
        </authorList>
    </citation>
    <scope>NUCLEOTIDE SEQUENCE</scope>
</reference>
<evidence type="ECO:0000313" key="1">
    <source>
        <dbReference type="EMBL" id="CAJ72669.1"/>
    </source>
</evidence>
<dbReference type="Proteomes" id="UP000501926">
    <property type="component" value="Chromosome"/>
</dbReference>
<dbReference type="EMBL" id="CP049055">
    <property type="protein sequence ID" value="QII09951.1"/>
    <property type="molecule type" value="Genomic_DNA"/>
</dbReference>
<reference evidence="1" key="2">
    <citation type="submission" date="2006-01" db="EMBL/GenBank/DDBJ databases">
        <authorList>
            <person name="Genoscope"/>
        </authorList>
    </citation>
    <scope>NUCLEOTIDE SEQUENCE</scope>
</reference>
<dbReference type="EMBL" id="CT573072">
    <property type="protein sequence ID" value="CAJ72669.1"/>
    <property type="molecule type" value="Genomic_DNA"/>
</dbReference>
<name>Q1Q004_KUEST</name>
<dbReference type="AlphaFoldDB" id="Q1Q004"/>
<proteinExistence type="predicted"/>
<reference evidence="2 3" key="3">
    <citation type="submission" date="2020-02" db="EMBL/GenBank/DDBJ databases">
        <title>Newly sequenced genome of strain CSTR1 showed variability in Candidatus Kuenenia stuttgartiensis genomes.</title>
        <authorList>
            <person name="Ding C."/>
            <person name="Adrian L."/>
        </authorList>
    </citation>
    <scope>NUCLEOTIDE SEQUENCE [LARGE SCALE GENOMIC DNA]</scope>
    <source>
        <strain evidence="2 3">CSTR1</strain>
    </source>
</reference>
<sequence>MPKLKCQVRNQYTLNDTYNKPDINLHLCANAAARISDNRSANGFQQPIDNGNLLIRYFVMVVKVLPKFKCFLVIITATSKSPYERRGSRICAKRSLQ</sequence>
<evidence type="ECO:0000313" key="2">
    <source>
        <dbReference type="EMBL" id="QII09951.1"/>
    </source>
</evidence>